<sequence>MQWWLTKPVNDVHKVLLQRLPICMCWGILKCRYKARFENVLMSGSKGYPEVAGGGGIVRYHDSQTLVAFALSMGFAVITWQKLTLQGLSMCIDKGYLKTIVESDSMLLEGNGIAGQMANLGVTGKEQVVFTEDLSLPRQARASLKQEQDGIPNFRFKIKKNVFTSD</sequence>
<accession>A0ABS8RTB8</accession>
<evidence type="ECO:0000313" key="1">
    <source>
        <dbReference type="EMBL" id="MCD7449872.1"/>
    </source>
</evidence>
<evidence type="ECO:0008006" key="3">
    <source>
        <dbReference type="Google" id="ProtNLM"/>
    </source>
</evidence>
<proteinExistence type="predicted"/>
<organism evidence="1 2">
    <name type="scientific">Datura stramonium</name>
    <name type="common">Jimsonweed</name>
    <name type="synonym">Common thornapple</name>
    <dbReference type="NCBI Taxonomy" id="4076"/>
    <lineage>
        <taxon>Eukaryota</taxon>
        <taxon>Viridiplantae</taxon>
        <taxon>Streptophyta</taxon>
        <taxon>Embryophyta</taxon>
        <taxon>Tracheophyta</taxon>
        <taxon>Spermatophyta</taxon>
        <taxon>Magnoliopsida</taxon>
        <taxon>eudicotyledons</taxon>
        <taxon>Gunneridae</taxon>
        <taxon>Pentapetalae</taxon>
        <taxon>asterids</taxon>
        <taxon>lamiids</taxon>
        <taxon>Solanales</taxon>
        <taxon>Solanaceae</taxon>
        <taxon>Solanoideae</taxon>
        <taxon>Datureae</taxon>
        <taxon>Datura</taxon>
    </lineage>
</organism>
<name>A0ABS8RTB8_DATST</name>
<protein>
    <recommendedName>
        <fullName evidence="3">RNase H type-1 domain-containing protein</fullName>
    </recommendedName>
</protein>
<gene>
    <name evidence="1" type="ORF">HAX54_001915</name>
</gene>
<evidence type="ECO:0000313" key="2">
    <source>
        <dbReference type="Proteomes" id="UP000823775"/>
    </source>
</evidence>
<keyword evidence="2" id="KW-1185">Reference proteome</keyword>
<reference evidence="1 2" key="1">
    <citation type="journal article" date="2021" name="BMC Genomics">
        <title>Datura genome reveals duplications of psychoactive alkaloid biosynthetic genes and high mutation rate following tissue culture.</title>
        <authorList>
            <person name="Rajewski A."/>
            <person name="Carter-House D."/>
            <person name="Stajich J."/>
            <person name="Litt A."/>
        </authorList>
    </citation>
    <scope>NUCLEOTIDE SEQUENCE [LARGE SCALE GENOMIC DNA]</scope>
    <source>
        <strain evidence="1">AR-01</strain>
    </source>
</reference>
<comment type="caution">
    <text evidence="1">The sequence shown here is derived from an EMBL/GenBank/DDBJ whole genome shotgun (WGS) entry which is preliminary data.</text>
</comment>
<dbReference type="Proteomes" id="UP000823775">
    <property type="component" value="Unassembled WGS sequence"/>
</dbReference>
<dbReference type="EMBL" id="JACEIK010000108">
    <property type="protein sequence ID" value="MCD7449872.1"/>
    <property type="molecule type" value="Genomic_DNA"/>
</dbReference>